<evidence type="ECO:0000256" key="1">
    <source>
        <dbReference type="SAM" id="MobiDB-lite"/>
    </source>
</evidence>
<dbReference type="Proteomes" id="UP000785679">
    <property type="component" value="Unassembled WGS sequence"/>
</dbReference>
<dbReference type="AlphaFoldDB" id="A0A8J8P4M8"/>
<feature type="compositionally biased region" description="Basic and acidic residues" evidence="1">
    <location>
        <begin position="82"/>
        <end position="92"/>
    </location>
</feature>
<feature type="region of interest" description="Disordered" evidence="1">
    <location>
        <begin position="1"/>
        <end position="117"/>
    </location>
</feature>
<proteinExistence type="predicted"/>
<accession>A0A8J8P4M8</accession>
<evidence type="ECO:0000313" key="3">
    <source>
        <dbReference type="Proteomes" id="UP000785679"/>
    </source>
</evidence>
<feature type="compositionally biased region" description="Polar residues" evidence="1">
    <location>
        <begin position="20"/>
        <end position="30"/>
    </location>
</feature>
<sequence length="117" mass="13209">MEPEERERVPRNDEGEEQNQENCAATSQPKSQRHDQGKIVQSQNEPKILRKNIEAESLSNSSQEHNSSQEDSSPIESSHTSRLGEKRIRSADGSESSESQGSDGKKEDSSKRPRRFE</sequence>
<evidence type="ECO:0000313" key="2">
    <source>
        <dbReference type="EMBL" id="TNV88012.1"/>
    </source>
</evidence>
<gene>
    <name evidence="2" type="ORF">FGO68_gene15987</name>
</gene>
<keyword evidence="3" id="KW-1185">Reference proteome</keyword>
<name>A0A8J8P4M8_HALGN</name>
<protein>
    <submittedName>
        <fullName evidence="2">Uncharacterized protein</fullName>
    </submittedName>
</protein>
<reference evidence="2" key="1">
    <citation type="submission" date="2019-06" db="EMBL/GenBank/DDBJ databases">
        <authorList>
            <person name="Zheng W."/>
        </authorList>
    </citation>
    <scope>NUCLEOTIDE SEQUENCE</scope>
    <source>
        <strain evidence="2">QDHG01</strain>
    </source>
</reference>
<dbReference type="EMBL" id="RRYP01000092">
    <property type="protein sequence ID" value="TNV88012.1"/>
    <property type="molecule type" value="Genomic_DNA"/>
</dbReference>
<feature type="compositionally biased region" description="Low complexity" evidence="1">
    <location>
        <begin position="93"/>
        <end position="102"/>
    </location>
</feature>
<feature type="compositionally biased region" description="Low complexity" evidence="1">
    <location>
        <begin position="56"/>
        <end position="78"/>
    </location>
</feature>
<feature type="compositionally biased region" description="Basic and acidic residues" evidence="1">
    <location>
        <begin position="1"/>
        <end position="13"/>
    </location>
</feature>
<organism evidence="2 3">
    <name type="scientific">Halteria grandinella</name>
    <dbReference type="NCBI Taxonomy" id="5974"/>
    <lineage>
        <taxon>Eukaryota</taxon>
        <taxon>Sar</taxon>
        <taxon>Alveolata</taxon>
        <taxon>Ciliophora</taxon>
        <taxon>Intramacronucleata</taxon>
        <taxon>Spirotrichea</taxon>
        <taxon>Stichotrichia</taxon>
        <taxon>Sporadotrichida</taxon>
        <taxon>Halteriidae</taxon>
        <taxon>Halteria</taxon>
    </lineage>
</organism>
<comment type="caution">
    <text evidence="2">The sequence shown here is derived from an EMBL/GenBank/DDBJ whole genome shotgun (WGS) entry which is preliminary data.</text>
</comment>
<feature type="compositionally biased region" description="Basic and acidic residues" evidence="1">
    <location>
        <begin position="103"/>
        <end position="117"/>
    </location>
</feature>